<dbReference type="InterPro" id="IPR014710">
    <property type="entry name" value="RmlC-like_jellyroll"/>
</dbReference>
<name>A0A9D2PI76_9FIRM</name>
<reference evidence="3" key="2">
    <citation type="submission" date="2021-04" db="EMBL/GenBank/DDBJ databases">
        <authorList>
            <person name="Gilroy R."/>
        </authorList>
    </citation>
    <scope>NUCLEOTIDE SEQUENCE</scope>
    <source>
        <strain evidence="3">ChiSjej3B21-8574</strain>
    </source>
</reference>
<evidence type="ECO:0000313" key="4">
    <source>
        <dbReference type="Proteomes" id="UP000823904"/>
    </source>
</evidence>
<dbReference type="Gene3D" id="2.60.120.10">
    <property type="entry name" value="Jelly Rolls"/>
    <property type="match status" value="1"/>
</dbReference>
<dbReference type="AlphaFoldDB" id="A0A9D2PI76"/>
<dbReference type="InterPro" id="IPR016847">
    <property type="entry name" value="Man6P_Isoase_Firm_lng_prd"/>
</dbReference>
<dbReference type="GO" id="GO:0016853">
    <property type="term" value="F:isomerase activity"/>
    <property type="evidence" value="ECO:0007669"/>
    <property type="project" value="UniProtKB-KW"/>
</dbReference>
<proteinExistence type="predicted"/>
<reference evidence="3" key="1">
    <citation type="journal article" date="2021" name="PeerJ">
        <title>Extensive microbial diversity within the chicken gut microbiome revealed by metagenomics and culture.</title>
        <authorList>
            <person name="Gilroy R."/>
            <person name="Ravi A."/>
            <person name="Getino M."/>
            <person name="Pursley I."/>
            <person name="Horton D.L."/>
            <person name="Alikhan N.F."/>
            <person name="Baker D."/>
            <person name="Gharbi K."/>
            <person name="Hall N."/>
            <person name="Watson M."/>
            <person name="Adriaenssens E.M."/>
            <person name="Foster-Nyarko E."/>
            <person name="Jarju S."/>
            <person name="Secka A."/>
            <person name="Antonio M."/>
            <person name="Oren A."/>
            <person name="Chaudhuri R.R."/>
            <person name="La Ragione R."/>
            <person name="Hildebrand F."/>
            <person name="Pallen M.J."/>
        </authorList>
    </citation>
    <scope>NUCLEOTIDE SEQUENCE</scope>
    <source>
        <strain evidence="3">ChiSjej3B21-8574</strain>
    </source>
</reference>
<dbReference type="Proteomes" id="UP000823904">
    <property type="component" value="Unassembled WGS sequence"/>
</dbReference>
<dbReference type="CDD" id="cd07010">
    <property type="entry name" value="cupin_PMI_type_I_N_bac"/>
    <property type="match status" value="1"/>
</dbReference>
<organism evidence="3 4">
    <name type="scientific">Candidatus Anaerostipes avistercoris</name>
    <dbReference type="NCBI Taxonomy" id="2838462"/>
    <lineage>
        <taxon>Bacteria</taxon>
        <taxon>Bacillati</taxon>
        <taxon>Bacillota</taxon>
        <taxon>Clostridia</taxon>
        <taxon>Lachnospirales</taxon>
        <taxon>Lachnospiraceae</taxon>
        <taxon>Anaerostipes</taxon>
    </lineage>
</organism>
<accession>A0A9D2PI76</accession>
<dbReference type="PANTHER" id="PTHR42742">
    <property type="entry name" value="TRANSCRIPTIONAL REPRESSOR MPRA"/>
    <property type="match status" value="1"/>
</dbReference>
<gene>
    <name evidence="3" type="ORF">H9754_08265</name>
</gene>
<evidence type="ECO:0000256" key="1">
    <source>
        <dbReference type="ARBA" id="ARBA00022723"/>
    </source>
</evidence>
<dbReference type="InterPro" id="IPR051804">
    <property type="entry name" value="Carb_Metab_Reg_Kinase/Isom"/>
</dbReference>
<keyword evidence="1" id="KW-0479">Metal-binding</keyword>
<evidence type="ECO:0000313" key="3">
    <source>
        <dbReference type="EMBL" id="HJC50546.1"/>
    </source>
</evidence>
<dbReference type="GO" id="GO:0046872">
    <property type="term" value="F:metal ion binding"/>
    <property type="evidence" value="ECO:0007669"/>
    <property type="project" value="UniProtKB-KW"/>
</dbReference>
<protein>
    <submittedName>
        <fullName evidence="3">Class I mannose-6-phosphate isomerase</fullName>
    </submittedName>
</protein>
<keyword evidence="2" id="KW-0862">Zinc</keyword>
<keyword evidence="3" id="KW-0413">Isomerase</keyword>
<evidence type="ECO:0000256" key="2">
    <source>
        <dbReference type="ARBA" id="ARBA00022833"/>
    </source>
</evidence>
<dbReference type="EMBL" id="DWWD01000030">
    <property type="protein sequence ID" value="HJC50546.1"/>
    <property type="molecule type" value="Genomic_DNA"/>
</dbReference>
<sequence length="576" mass="66362">MAKYDLYPEIKVNQYSGAWRGYPRIVEEIKKNIRKEKTIIAVESYIGVHNEEIKTNLVDALQPELEIFADDLAFDGDVITEMVKRNLTDDRVFGVMSHQTLDEFYDKGSLYQAGMQIEQAKGLVVIYGTGASLIAEADILIYADLARWECQCRYRAGGTNWKVSNEEEDPLKKNKRGYFFEWRICDRLKDNLYPKIDFLLDTNVPDDPKMISGDDYRYGLSQAVEQPFRLVPYFDASVWGGQWMKEKFQLDPDADNFGWAFDGVPEENSLYLRYGDVRVEVPALNLVHQFPNELLGPRVHSRFGKEFPIRFDFLDTMGGGNLSLQVHPLTEYIQDKFGMHYTQDESYYILDAGEDAAVYLGVKDNIKLNDMVEDLKKAQEESGYRFLDEKYVNCFPAKKHDHFLIPAGTVHCGGSNVVVLEISATPYIFTFKLWDWGRIGLDGRPRPVHIEHGKENILLERNTEWVKENLINQIQDISENDIHKEERTGLHELEFIETRRHWLKGTIELETKGSVNVLNLIEGDAALVESTDGSFEPYEVHYGETFIVPAKLEKYRITPLENKEGKIVGVIQAYVR</sequence>
<comment type="caution">
    <text evidence="3">The sequence shown here is derived from an EMBL/GenBank/DDBJ whole genome shotgun (WGS) entry which is preliminary data.</text>
</comment>
<dbReference type="PIRSF" id="PIRSF026713">
    <property type="entry name" value="PMI_Firm_long_prd"/>
    <property type="match status" value="1"/>
</dbReference>
<dbReference type="SUPFAM" id="SSF51182">
    <property type="entry name" value="RmlC-like cupins"/>
    <property type="match status" value="1"/>
</dbReference>
<dbReference type="InterPro" id="IPR011051">
    <property type="entry name" value="RmlC_Cupin_sf"/>
</dbReference>
<dbReference type="PANTHER" id="PTHR42742:SF3">
    <property type="entry name" value="FRUCTOKINASE"/>
    <property type="match status" value="1"/>
</dbReference>